<feature type="region of interest" description="Disordered" evidence="1">
    <location>
        <begin position="1"/>
        <end position="23"/>
    </location>
</feature>
<gene>
    <name evidence="2" type="ORF">SAMN05444170_3327</name>
</gene>
<proteinExistence type="predicted"/>
<dbReference type="AlphaFoldDB" id="A0A1M7U1K1"/>
<dbReference type="EMBL" id="LT670849">
    <property type="protein sequence ID" value="SHN76875.1"/>
    <property type="molecule type" value="Genomic_DNA"/>
</dbReference>
<reference evidence="3" key="1">
    <citation type="submission" date="2016-11" db="EMBL/GenBank/DDBJ databases">
        <authorList>
            <person name="Varghese N."/>
            <person name="Submissions S."/>
        </authorList>
    </citation>
    <scope>NUCLEOTIDE SEQUENCE [LARGE SCALE GENOMIC DNA]</scope>
    <source>
        <strain evidence="3">GAS401</strain>
    </source>
</reference>
<evidence type="ECO:0000313" key="3">
    <source>
        <dbReference type="Proteomes" id="UP000184096"/>
    </source>
</evidence>
<evidence type="ECO:0000313" key="2">
    <source>
        <dbReference type="EMBL" id="SHN76875.1"/>
    </source>
</evidence>
<dbReference type="RefSeq" id="WP_172806031.1">
    <property type="nucleotide sequence ID" value="NZ_LT670849.1"/>
</dbReference>
<evidence type="ECO:0000256" key="1">
    <source>
        <dbReference type="SAM" id="MobiDB-lite"/>
    </source>
</evidence>
<feature type="compositionally biased region" description="Basic and acidic residues" evidence="1">
    <location>
        <begin position="1"/>
        <end position="20"/>
    </location>
</feature>
<name>A0A1M7U1K1_9BRAD</name>
<protein>
    <submittedName>
        <fullName evidence="2">Uncharacterized protein</fullName>
    </submittedName>
</protein>
<sequence length="51" mass="6236">MSRYEKKVNNTFRSSDRPVTEYEQEQIALRKNLERLRAERLLREQAKPKND</sequence>
<dbReference type="Proteomes" id="UP000184096">
    <property type="component" value="Chromosome I"/>
</dbReference>
<accession>A0A1M7U1K1</accession>
<organism evidence="2 3">
    <name type="scientific">Bradyrhizobium erythrophlei</name>
    <dbReference type="NCBI Taxonomy" id="1437360"/>
    <lineage>
        <taxon>Bacteria</taxon>
        <taxon>Pseudomonadati</taxon>
        <taxon>Pseudomonadota</taxon>
        <taxon>Alphaproteobacteria</taxon>
        <taxon>Hyphomicrobiales</taxon>
        <taxon>Nitrobacteraceae</taxon>
        <taxon>Bradyrhizobium</taxon>
    </lineage>
</organism>
<keyword evidence="3" id="KW-1185">Reference proteome</keyword>